<accession>A0A6S7IZ43</accession>
<keyword evidence="3" id="KW-1185">Reference proteome</keyword>
<evidence type="ECO:0000259" key="1">
    <source>
        <dbReference type="Pfam" id="PF25298"/>
    </source>
</evidence>
<sequence>MADKPTRARSVEFISSQYDELSQFKETAKRQIQDILTRVNKISERCDLIAKTVEESEAYSYQFNLFTALGAEDVSLNDIDTAHRVPFRSTSNRPKAIVCKFVRRLAKEKVMTARRNVGSMNAEQLGLEIHADVGHINLYDHLTPKIQELLYKGKQFKFTNDFKYCWAKNGRVHLRKTNNSNIIILKCLEDLEGIMPPR</sequence>
<evidence type="ECO:0000313" key="3">
    <source>
        <dbReference type="Proteomes" id="UP001152795"/>
    </source>
</evidence>
<evidence type="ECO:0000313" key="2">
    <source>
        <dbReference type="EMBL" id="CAB4022139.1"/>
    </source>
</evidence>
<dbReference type="InterPro" id="IPR057251">
    <property type="entry name" value="FP_C"/>
</dbReference>
<dbReference type="OrthoDB" id="5984307at2759"/>
<proteinExistence type="predicted"/>
<organism evidence="2 3">
    <name type="scientific">Paramuricea clavata</name>
    <name type="common">Red gorgonian</name>
    <name type="synonym">Violescent sea-whip</name>
    <dbReference type="NCBI Taxonomy" id="317549"/>
    <lineage>
        <taxon>Eukaryota</taxon>
        <taxon>Metazoa</taxon>
        <taxon>Cnidaria</taxon>
        <taxon>Anthozoa</taxon>
        <taxon>Octocorallia</taxon>
        <taxon>Malacalcyonacea</taxon>
        <taxon>Plexauridae</taxon>
        <taxon>Paramuricea</taxon>
    </lineage>
</organism>
<feature type="domain" description="FP protein C-terminal" evidence="1">
    <location>
        <begin position="143"/>
        <end position="194"/>
    </location>
</feature>
<dbReference type="AlphaFoldDB" id="A0A6S7IZ43"/>
<dbReference type="Pfam" id="PF25298">
    <property type="entry name" value="Baculo_FP_2nd"/>
    <property type="match status" value="1"/>
</dbReference>
<dbReference type="EMBL" id="CACRXK020011826">
    <property type="protein sequence ID" value="CAB4022139.1"/>
    <property type="molecule type" value="Genomic_DNA"/>
</dbReference>
<name>A0A6S7IZ43_PARCT</name>
<protein>
    <recommendedName>
        <fullName evidence="1">FP protein C-terminal domain-containing protein</fullName>
    </recommendedName>
</protein>
<dbReference type="Proteomes" id="UP001152795">
    <property type="component" value="Unassembled WGS sequence"/>
</dbReference>
<gene>
    <name evidence="2" type="ORF">PACLA_8A054435</name>
</gene>
<comment type="caution">
    <text evidence="2">The sequence shown here is derived from an EMBL/GenBank/DDBJ whole genome shotgun (WGS) entry which is preliminary data.</text>
</comment>
<dbReference type="Gene3D" id="3.30.70.1820">
    <property type="entry name" value="L1 transposable element, RRM domain"/>
    <property type="match status" value="1"/>
</dbReference>
<reference evidence="2" key="1">
    <citation type="submission" date="2020-04" db="EMBL/GenBank/DDBJ databases">
        <authorList>
            <person name="Alioto T."/>
            <person name="Alioto T."/>
            <person name="Gomez Garrido J."/>
        </authorList>
    </citation>
    <scope>NUCLEOTIDE SEQUENCE</scope>
    <source>
        <strain evidence="2">A484AB</strain>
    </source>
</reference>